<dbReference type="Pfam" id="PF00293">
    <property type="entry name" value="NUDIX"/>
    <property type="match status" value="1"/>
</dbReference>
<evidence type="ECO:0000313" key="5">
    <source>
        <dbReference type="EMBL" id="SJZ94218.1"/>
    </source>
</evidence>
<reference evidence="5 6" key="1">
    <citation type="submission" date="2017-02" db="EMBL/GenBank/DDBJ databases">
        <authorList>
            <person name="Peterson S.W."/>
        </authorList>
    </citation>
    <scope>NUCLEOTIDE SEQUENCE [LARGE SCALE GENOMIC DNA]</scope>
    <source>
        <strain evidence="5 6">ATCC 17233</strain>
    </source>
</reference>
<dbReference type="EMBL" id="FUXA01000014">
    <property type="protein sequence ID" value="SJZ94218.1"/>
    <property type="molecule type" value="Genomic_DNA"/>
</dbReference>
<dbReference type="AlphaFoldDB" id="A0A1T4PTI0"/>
<dbReference type="Gene3D" id="3.90.79.10">
    <property type="entry name" value="Nucleoside Triphosphate Pyrophosphohydrolase"/>
    <property type="match status" value="1"/>
</dbReference>
<dbReference type="PRINTS" id="PR00502">
    <property type="entry name" value="NUDIXFAMILY"/>
</dbReference>
<sequence>MKKIQLVNEDYEGHVDVCRHACRGIVIKDGKILLSYESNEDKYIIPGGGVEEGETFAECCAREIKEETGMIVKPIEEYLEIEEFFLNWQHIQHYFLCEFVEDTGTQALTDAEIKNGDVPRWIRFEDAIGTFGRYEEFHDINIADYGLYRREFLALKALRKSNIFVSGKEDFEITYPEGNKWIF</sequence>
<name>A0A1T4PTI0_9FIRM</name>
<comment type="cofactor">
    <cofactor evidence="1">
        <name>Mg(2+)</name>
        <dbReference type="ChEBI" id="CHEBI:18420"/>
    </cofactor>
</comment>
<dbReference type="InterPro" id="IPR015797">
    <property type="entry name" value="NUDIX_hydrolase-like_dom_sf"/>
</dbReference>
<dbReference type="Proteomes" id="UP000189857">
    <property type="component" value="Unassembled WGS sequence"/>
</dbReference>
<dbReference type="InterPro" id="IPR000086">
    <property type="entry name" value="NUDIX_hydrolase_dom"/>
</dbReference>
<dbReference type="SUPFAM" id="SSF55811">
    <property type="entry name" value="Nudix"/>
    <property type="match status" value="1"/>
</dbReference>
<proteinExistence type="inferred from homology"/>
<gene>
    <name evidence="5" type="ORF">SAMN02745110_02100</name>
</gene>
<dbReference type="PANTHER" id="PTHR43046:SF14">
    <property type="entry name" value="MUTT_NUDIX FAMILY PROTEIN"/>
    <property type="match status" value="1"/>
</dbReference>
<keyword evidence="6" id="KW-1185">Reference proteome</keyword>
<evidence type="ECO:0000313" key="6">
    <source>
        <dbReference type="Proteomes" id="UP000189857"/>
    </source>
</evidence>
<dbReference type="InterPro" id="IPR020476">
    <property type="entry name" value="Nudix_hydrolase"/>
</dbReference>
<keyword evidence="2 3" id="KW-0378">Hydrolase</keyword>
<dbReference type="InterPro" id="IPR020084">
    <property type="entry name" value="NUDIX_hydrolase_CS"/>
</dbReference>
<evidence type="ECO:0000256" key="3">
    <source>
        <dbReference type="RuleBase" id="RU003476"/>
    </source>
</evidence>
<dbReference type="PANTHER" id="PTHR43046">
    <property type="entry name" value="GDP-MANNOSE MANNOSYL HYDROLASE"/>
    <property type="match status" value="1"/>
</dbReference>
<organism evidence="5 6">
    <name type="scientific">Eubacterium ruminantium</name>
    <dbReference type="NCBI Taxonomy" id="42322"/>
    <lineage>
        <taxon>Bacteria</taxon>
        <taxon>Bacillati</taxon>
        <taxon>Bacillota</taxon>
        <taxon>Clostridia</taxon>
        <taxon>Eubacteriales</taxon>
        <taxon>Eubacteriaceae</taxon>
        <taxon>Eubacterium</taxon>
    </lineage>
</organism>
<dbReference type="GO" id="GO:0016787">
    <property type="term" value="F:hydrolase activity"/>
    <property type="evidence" value="ECO:0007669"/>
    <property type="project" value="UniProtKB-KW"/>
</dbReference>
<comment type="similarity">
    <text evidence="3">Belongs to the Nudix hydrolase family.</text>
</comment>
<evidence type="ECO:0000256" key="1">
    <source>
        <dbReference type="ARBA" id="ARBA00001946"/>
    </source>
</evidence>
<dbReference type="PROSITE" id="PS51462">
    <property type="entry name" value="NUDIX"/>
    <property type="match status" value="1"/>
</dbReference>
<protein>
    <submittedName>
        <fullName evidence="5">ADP-ribose pyrophosphatase YjhB, NUDIX family</fullName>
    </submittedName>
</protein>
<evidence type="ECO:0000259" key="4">
    <source>
        <dbReference type="PROSITE" id="PS51462"/>
    </source>
</evidence>
<accession>A0A1T4PTI0</accession>
<dbReference type="OrthoDB" id="9806150at2"/>
<feature type="domain" description="Nudix hydrolase" evidence="4">
    <location>
        <begin position="17"/>
        <end position="148"/>
    </location>
</feature>
<dbReference type="PROSITE" id="PS00893">
    <property type="entry name" value="NUDIX_BOX"/>
    <property type="match status" value="1"/>
</dbReference>
<dbReference type="RefSeq" id="WP_078787906.1">
    <property type="nucleotide sequence ID" value="NZ_CAJOJK010000029.1"/>
</dbReference>
<evidence type="ECO:0000256" key="2">
    <source>
        <dbReference type="ARBA" id="ARBA00022801"/>
    </source>
</evidence>